<evidence type="ECO:0000259" key="1">
    <source>
        <dbReference type="SMART" id="SM00881"/>
    </source>
</evidence>
<proteinExistence type="predicted"/>
<dbReference type="EMBL" id="AVPF01000002">
    <property type="protein sequence ID" value="KGX91503.1"/>
    <property type="molecule type" value="Genomic_DNA"/>
</dbReference>
<keyword evidence="3" id="KW-1185">Reference proteome</keyword>
<dbReference type="Proteomes" id="UP000030403">
    <property type="component" value="Unassembled WGS sequence"/>
</dbReference>
<feature type="domain" description="CoA-binding" evidence="1">
    <location>
        <begin position="15"/>
        <end position="107"/>
    </location>
</feature>
<protein>
    <submittedName>
        <fullName evidence="2">CoA-binding protein</fullName>
    </submittedName>
</protein>
<dbReference type="Pfam" id="PF13380">
    <property type="entry name" value="CoA_binding_2"/>
    <property type="match status" value="1"/>
</dbReference>
<reference evidence="2 3" key="1">
    <citation type="submission" date="2013-08" db="EMBL/GenBank/DDBJ databases">
        <authorList>
            <person name="Huang J."/>
            <person name="Wang G."/>
        </authorList>
    </citation>
    <scope>NUCLEOTIDE SEQUENCE [LARGE SCALE GENOMIC DNA]</scope>
    <source>
        <strain evidence="2 3">BH030004</strain>
    </source>
</reference>
<dbReference type="STRING" id="1385511.GCA_000425225_01340"/>
<dbReference type="InterPro" id="IPR003781">
    <property type="entry name" value="CoA-bd"/>
</dbReference>
<dbReference type="InterPro" id="IPR036291">
    <property type="entry name" value="NAD(P)-bd_dom_sf"/>
</dbReference>
<dbReference type="RefSeq" id="WP_027445688.1">
    <property type="nucleotide sequence ID" value="NZ_AULJ01000013.1"/>
</dbReference>
<accession>A0A0A5GJZ0</accession>
<dbReference type="Gene3D" id="3.40.50.720">
    <property type="entry name" value="NAD(P)-binding Rossmann-like Domain"/>
    <property type="match status" value="1"/>
</dbReference>
<sequence length="139" mass="15427">MGIKNPGKQEMKEILLDAKTIAVVGLSDNPSRTSYQVSKAMQEAGYKIIPVNPTIEESLGVKAVDSLDQIEEQIDIVNVFRRSEFLPEIAKEAFEVDPKAFWAQLGVEHEDAYEYLTQRGVTTIMDTCIKVVHSATLGV</sequence>
<dbReference type="SMART" id="SM00881">
    <property type="entry name" value="CoA_binding"/>
    <property type="match status" value="1"/>
</dbReference>
<dbReference type="PANTHER" id="PTHR33303:SF2">
    <property type="entry name" value="COA-BINDING DOMAIN-CONTAINING PROTEIN"/>
    <property type="match status" value="1"/>
</dbReference>
<gene>
    <name evidence="2" type="ORF">N783_08080</name>
</gene>
<dbReference type="eggNOG" id="COG1832">
    <property type="taxonomic scope" value="Bacteria"/>
</dbReference>
<evidence type="ECO:0000313" key="3">
    <source>
        <dbReference type="Proteomes" id="UP000030403"/>
    </source>
</evidence>
<organism evidence="2 3">
    <name type="scientific">Pontibacillus marinus BH030004 = DSM 16465</name>
    <dbReference type="NCBI Taxonomy" id="1385511"/>
    <lineage>
        <taxon>Bacteria</taxon>
        <taxon>Bacillati</taxon>
        <taxon>Bacillota</taxon>
        <taxon>Bacilli</taxon>
        <taxon>Bacillales</taxon>
        <taxon>Bacillaceae</taxon>
        <taxon>Pontibacillus</taxon>
    </lineage>
</organism>
<name>A0A0A5GJZ0_9BACI</name>
<dbReference type="AlphaFoldDB" id="A0A0A5GJZ0"/>
<dbReference type="SUPFAM" id="SSF51735">
    <property type="entry name" value="NAD(P)-binding Rossmann-fold domains"/>
    <property type="match status" value="1"/>
</dbReference>
<evidence type="ECO:0000313" key="2">
    <source>
        <dbReference type="EMBL" id="KGX91503.1"/>
    </source>
</evidence>
<dbReference type="PANTHER" id="PTHR33303">
    <property type="entry name" value="CYTOPLASMIC PROTEIN-RELATED"/>
    <property type="match status" value="1"/>
</dbReference>
<comment type="caution">
    <text evidence="2">The sequence shown here is derived from an EMBL/GenBank/DDBJ whole genome shotgun (WGS) entry which is preliminary data.</text>
</comment>